<sequence length="204" mass="21596">MVPAHEGWAGRRAGPPASEPVYRPLLAGRRGEFEALRHLDPSTAALVSPVIVLSTVDRSTLDALGRLPAGLVPAVDLRAVPHTPEAEPARWGVPVVPVVGLAEGDHRLVAHGAAARSSAQRAVVRLPADRSWTGPDAATAGLERVCRLTGLLPEQFDLLVDAGDVCCPADVRLAESRVRRLLEWARRHPWRSATVASGGMPPAG</sequence>
<keyword evidence="3" id="KW-1185">Reference proteome</keyword>
<feature type="region of interest" description="Disordered" evidence="1">
    <location>
        <begin position="1"/>
        <end position="21"/>
    </location>
</feature>
<proteinExistence type="predicted"/>
<evidence type="ECO:0000313" key="3">
    <source>
        <dbReference type="Proteomes" id="UP000295626"/>
    </source>
</evidence>
<organism evidence="2 3">
    <name type="scientific">Micromonospora fluostatini</name>
    <dbReference type="NCBI Taxonomy" id="1629071"/>
    <lineage>
        <taxon>Bacteria</taxon>
        <taxon>Bacillati</taxon>
        <taxon>Actinomycetota</taxon>
        <taxon>Actinomycetes</taxon>
        <taxon>Micromonosporales</taxon>
        <taxon>Micromonosporaceae</taxon>
        <taxon>Micromonospora</taxon>
    </lineage>
</organism>
<dbReference type="Proteomes" id="UP000295626">
    <property type="component" value="Unassembled WGS sequence"/>
</dbReference>
<dbReference type="Pfam" id="PF14350">
    <property type="entry name" value="Beta_protein"/>
    <property type="match status" value="1"/>
</dbReference>
<dbReference type="InterPro" id="IPR025683">
    <property type="entry name" value="Protein_beta"/>
</dbReference>
<name>A0ABY2DEP1_9ACTN</name>
<evidence type="ECO:0000313" key="2">
    <source>
        <dbReference type="EMBL" id="TDB87928.1"/>
    </source>
</evidence>
<dbReference type="EMBL" id="SMKE01000654">
    <property type="protein sequence ID" value="TDB87928.1"/>
    <property type="molecule type" value="Genomic_DNA"/>
</dbReference>
<evidence type="ECO:0000256" key="1">
    <source>
        <dbReference type="SAM" id="MobiDB-lite"/>
    </source>
</evidence>
<gene>
    <name evidence="2" type="ORF">E1091_15520</name>
</gene>
<reference evidence="2 3" key="1">
    <citation type="submission" date="2019-02" db="EMBL/GenBank/DDBJ databases">
        <title>Draft genome sequences of novel Actinobacteria.</title>
        <authorList>
            <person name="Sahin N."/>
            <person name="Ay H."/>
            <person name="Saygin H."/>
        </authorList>
    </citation>
    <scope>NUCLEOTIDE SEQUENCE [LARGE SCALE GENOMIC DNA]</scope>
    <source>
        <strain evidence="2 3">JCM 30529</strain>
    </source>
</reference>
<comment type="caution">
    <text evidence="2">The sequence shown here is derived from an EMBL/GenBank/DDBJ whole genome shotgun (WGS) entry which is preliminary data.</text>
</comment>
<accession>A0ABY2DEP1</accession>
<protein>
    <submittedName>
        <fullName evidence="2">Uncharacterized protein</fullName>
    </submittedName>
</protein>
<feature type="non-terminal residue" evidence="2">
    <location>
        <position position="204"/>
    </location>
</feature>